<evidence type="ECO:0000256" key="1">
    <source>
        <dbReference type="ARBA" id="ARBA00022475"/>
    </source>
</evidence>
<dbReference type="Proteomes" id="UP000007486">
    <property type="component" value="Chromosome"/>
</dbReference>
<evidence type="ECO:0000256" key="6">
    <source>
        <dbReference type="ARBA" id="ARBA00023316"/>
    </source>
</evidence>
<dbReference type="AlphaFoldDB" id="F0R389"/>
<keyword evidence="5 7" id="KW-0456">Lyase</keyword>
<keyword evidence="9" id="KW-1185">Reference proteome</keyword>
<dbReference type="RefSeq" id="WP_013616949.1">
    <property type="nucleotide sequence ID" value="NC_015164.1"/>
</dbReference>
<reference evidence="8 9" key="1">
    <citation type="journal article" date="2011" name="Stand. Genomic Sci.">
        <title>Complete genome sequence of Bacteroides salanitronis type strain (BL78).</title>
        <authorList>
            <person name="Gronow S."/>
            <person name="Held B."/>
            <person name="Lucas S."/>
            <person name="Lapidus A."/>
            <person name="Del Rio T.G."/>
            <person name="Nolan M."/>
            <person name="Tice H."/>
            <person name="Deshpande S."/>
            <person name="Cheng J.F."/>
            <person name="Pitluck S."/>
            <person name="Liolios K."/>
            <person name="Pagani I."/>
            <person name="Ivanova N."/>
            <person name="Mavromatis K."/>
            <person name="Pati A."/>
            <person name="Tapia R."/>
            <person name="Han C."/>
            <person name="Goodwin L."/>
            <person name="Chen A."/>
            <person name="Palaniappan K."/>
            <person name="Land M."/>
            <person name="Hauser L."/>
            <person name="Chang Y.J."/>
            <person name="Jeffries C.D."/>
            <person name="Brambilla E.M."/>
            <person name="Rohde M."/>
            <person name="Goker M."/>
            <person name="Detter J.C."/>
            <person name="Woyke T."/>
            <person name="Bristow J."/>
            <person name="Markowitz V."/>
            <person name="Hugenholtz P."/>
            <person name="Kyrpides N.C."/>
            <person name="Klenk H.P."/>
            <person name="Eisen J.A."/>
        </authorList>
    </citation>
    <scope>NUCLEOTIDE SEQUENCE [LARGE SCALE GENOMIC DNA]</scope>
    <source>
        <strain evidence="8 9">DSM 18170</strain>
    </source>
</reference>
<comment type="catalytic activity">
    <reaction evidence="7">
        <text>a peptidoglycan chain = a peptidoglycan chain with N-acetyl-1,6-anhydromuramyl-[peptide] at the reducing end + a peptidoglycan chain with N-acetylglucosamine at the non-reducing end.</text>
        <dbReference type="EC" id="4.2.2.29"/>
    </reaction>
</comment>
<name>F0R389_PHOSB</name>
<keyword evidence="3 7" id="KW-1133">Transmembrane helix</keyword>
<accession>F0R389</accession>
<evidence type="ECO:0000256" key="4">
    <source>
        <dbReference type="ARBA" id="ARBA00023136"/>
    </source>
</evidence>
<keyword evidence="1 7" id="KW-1003">Cell membrane</keyword>
<dbReference type="CDD" id="cd08010">
    <property type="entry name" value="MltG_like"/>
    <property type="match status" value="1"/>
</dbReference>
<evidence type="ECO:0000256" key="5">
    <source>
        <dbReference type="ARBA" id="ARBA00023239"/>
    </source>
</evidence>
<sequence length="341" mass="38952">MKKKTLFIAIGIVLLVAACGIVTAYTCILNRPLKIEKPTFIYIDTDDNIDSVCYKLEHQLLASRITGFRMLASYTHYAENIHTGAYRFAPEERTWHIFRRLQAGNQTPVRLTVPSVRTIGMLCKAVSRQIMADSADIASLLADSTYRASLGYTAYTLPALFIPNTYEVYWNIGAKEFVSRMQKEHKRFWNEQRTTQAKAIGLTPDEVSTLASIVEEETANQAEKPVIAGLYINRLHRGMLLQADPTVKFGLQAFGLRRILNKHLEYDSPYNTYKYTGLPPGPIRIPSIQGLESVLHYTHHDYLYMCAKEDFSGTHNFARTLQQHLANARRYQQALNRRNIR</sequence>
<comment type="similarity">
    <text evidence="7">Belongs to the transglycosylase MltG family.</text>
</comment>
<keyword evidence="7" id="KW-0997">Cell inner membrane</keyword>
<dbReference type="PANTHER" id="PTHR30518">
    <property type="entry name" value="ENDOLYTIC MUREIN TRANSGLYCOSYLASE"/>
    <property type="match status" value="1"/>
</dbReference>
<evidence type="ECO:0000256" key="2">
    <source>
        <dbReference type="ARBA" id="ARBA00022692"/>
    </source>
</evidence>
<evidence type="ECO:0000256" key="7">
    <source>
        <dbReference type="HAMAP-Rule" id="MF_02065"/>
    </source>
</evidence>
<keyword evidence="6 7" id="KW-0961">Cell wall biogenesis/degradation</keyword>
<dbReference type="GO" id="GO:0009252">
    <property type="term" value="P:peptidoglycan biosynthetic process"/>
    <property type="evidence" value="ECO:0007669"/>
    <property type="project" value="UniProtKB-UniRule"/>
</dbReference>
<dbReference type="GO" id="GO:0071555">
    <property type="term" value="P:cell wall organization"/>
    <property type="evidence" value="ECO:0007669"/>
    <property type="project" value="UniProtKB-KW"/>
</dbReference>
<dbReference type="PROSITE" id="PS51257">
    <property type="entry name" value="PROKAR_LIPOPROTEIN"/>
    <property type="match status" value="1"/>
</dbReference>
<dbReference type="KEGG" id="bsa:Bacsa_0906"/>
<organism evidence="8 9">
    <name type="scientific">Phocaeicola salanitronis (strain DSM 18170 / JCM 13657 / CCUG 60908 / BL78)</name>
    <name type="common">Bacteroides salanitronis</name>
    <dbReference type="NCBI Taxonomy" id="667015"/>
    <lineage>
        <taxon>Bacteria</taxon>
        <taxon>Pseudomonadati</taxon>
        <taxon>Bacteroidota</taxon>
        <taxon>Bacteroidia</taxon>
        <taxon>Bacteroidales</taxon>
        <taxon>Bacteroidaceae</taxon>
        <taxon>Phocaeicola</taxon>
    </lineage>
</organism>
<dbReference type="InterPro" id="IPR003770">
    <property type="entry name" value="MLTG-like"/>
</dbReference>
<dbReference type="PANTHER" id="PTHR30518:SF2">
    <property type="entry name" value="ENDOLYTIC MUREIN TRANSGLYCOSYLASE"/>
    <property type="match status" value="1"/>
</dbReference>
<dbReference type="EMBL" id="CP002530">
    <property type="protein sequence ID" value="ADY35498.1"/>
    <property type="molecule type" value="Genomic_DNA"/>
</dbReference>
<dbReference type="NCBIfam" id="TIGR00247">
    <property type="entry name" value="endolytic transglycosylase MltG"/>
    <property type="match status" value="1"/>
</dbReference>
<feature type="site" description="Important for catalytic activity" evidence="7">
    <location>
        <position position="217"/>
    </location>
</feature>
<proteinExistence type="inferred from homology"/>
<keyword evidence="4 7" id="KW-0472">Membrane</keyword>
<dbReference type="EC" id="4.2.2.29" evidence="7"/>
<dbReference type="Gene3D" id="3.30.160.60">
    <property type="entry name" value="Classic Zinc Finger"/>
    <property type="match status" value="1"/>
</dbReference>
<comment type="function">
    <text evidence="7">Functions as a peptidoglycan terminase that cleaves nascent peptidoglycan strands endolytically to terminate their elongation.</text>
</comment>
<dbReference type="GO" id="GO:0008932">
    <property type="term" value="F:lytic endotransglycosylase activity"/>
    <property type="evidence" value="ECO:0007669"/>
    <property type="project" value="UniProtKB-UniRule"/>
</dbReference>
<dbReference type="HOGENOM" id="CLU_025574_2_0_10"/>
<dbReference type="Pfam" id="PF02618">
    <property type="entry name" value="YceG"/>
    <property type="match status" value="1"/>
</dbReference>
<dbReference type="GO" id="GO:0005886">
    <property type="term" value="C:plasma membrane"/>
    <property type="evidence" value="ECO:0007669"/>
    <property type="project" value="UniProtKB-UniRule"/>
</dbReference>
<dbReference type="OrthoDB" id="9814591at2"/>
<keyword evidence="2 7" id="KW-0812">Transmembrane</keyword>
<protein>
    <recommendedName>
        <fullName evidence="7">Endolytic murein transglycosylase</fullName>
        <ecNumber evidence="7">4.2.2.29</ecNumber>
    </recommendedName>
    <alternativeName>
        <fullName evidence="7">Peptidoglycan lytic transglycosylase</fullName>
    </alternativeName>
    <alternativeName>
        <fullName evidence="7">Peptidoglycan polymerization terminase</fullName>
    </alternativeName>
</protein>
<evidence type="ECO:0000256" key="3">
    <source>
        <dbReference type="ARBA" id="ARBA00022989"/>
    </source>
</evidence>
<dbReference type="eggNOG" id="COG1559">
    <property type="taxonomic scope" value="Bacteria"/>
</dbReference>
<evidence type="ECO:0000313" key="9">
    <source>
        <dbReference type="Proteomes" id="UP000007486"/>
    </source>
</evidence>
<gene>
    <name evidence="7" type="primary">mltG</name>
    <name evidence="8" type="ordered locus">Bacsa_0906</name>
</gene>
<evidence type="ECO:0000313" key="8">
    <source>
        <dbReference type="EMBL" id="ADY35498.1"/>
    </source>
</evidence>
<dbReference type="STRING" id="667015.Bacsa_0906"/>
<dbReference type="HAMAP" id="MF_02065">
    <property type="entry name" value="MltG"/>
    <property type="match status" value="1"/>
</dbReference>